<protein>
    <recommendedName>
        <fullName evidence="2">AB hydrolase-1 domain-containing protein</fullName>
    </recommendedName>
</protein>
<dbReference type="InterPro" id="IPR000073">
    <property type="entry name" value="AB_hydrolase_1"/>
</dbReference>
<dbReference type="AlphaFoldDB" id="A0A6J4SBK3"/>
<dbReference type="SUPFAM" id="SSF53474">
    <property type="entry name" value="alpha/beta-Hydrolases"/>
    <property type="match status" value="1"/>
</dbReference>
<name>A0A6J4SBK3_9ACTN</name>
<dbReference type="Gene3D" id="3.40.50.1820">
    <property type="entry name" value="alpha/beta hydrolase"/>
    <property type="match status" value="1"/>
</dbReference>
<dbReference type="PRINTS" id="PR00412">
    <property type="entry name" value="EPOXHYDRLASE"/>
</dbReference>
<proteinExistence type="predicted"/>
<dbReference type="InterPro" id="IPR000639">
    <property type="entry name" value="Epox_hydrolase-like"/>
</dbReference>
<dbReference type="InterPro" id="IPR051340">
    <property type="entry name" value="Haloalkane_dehalogenase"/>
</dbReference>
<gene>
    <name evidence="3" type="ORF">AVDCRST_MAG17-689</name>
</gene>
<feature type="domain" description="AB hydrolase-1" evidence="2">
    <location>
        <begin position="9"/>
        <end position="120"/>
    </location>
</feature>
<dbReference type="PANTHER" id="PTHR42977">
    <property type="entry name" value="HYDROLASE-RELATED"/>
    <property type="match status" value="1"/>
</dbReference>
<keyword evidence="1" id="KW-0378">Hydrolase</keyword>
<reference evidence="3" key="1">
    <citation type="submission" date="2020-02" db="EMBL/GenBank/DDBJ databases">
        <authorList>
            <person name="Meier V. D."/>
        </authorList>
    </citation>
    <scope>NUCLEOTIDE SEQUENCE</scope>
    <source>
        <strain evidence="3">AVDCRST_MAG17</strain>
    </source>
</reference>
<evidence type="ECO:0000259" key="2">
    <source>
        <dbReference type="Pfam" id="PF00561"/>
    </source>
</evidence>
<dbReference type="InterPro" id="IPR029058">
    <property type="entry name" value="AB_hydrolase_fold"/>
</dbReference>
<accession>A0A6J4SBK3</accession>
<dbReference type="PANTHER" id="PTHR42977:SF3">
    <property type="entry name" value="AB HYDROLASE-1 DOMAIN-CONTAINING PROTEIN"/>
    <property type="match status" value="1"/>
</dbReference>
<organism evidence="3">
    <name type="scientific">uncultured Solirubrobacterales bacterium</name>
    <dbReference type="NCBI Taxonomy" id="768556"/>
    <lineage>
        <taxon>Bacteria</taxon>
        <taxon>Bacillati</taxon>
        <taxon>Actinomycetota</taxon>
        <taxon>Thermoleophilia</taxon>
        <taxon>Solirubrobacterales</taxon>
        <taxon>environmental samples</taxon>
    </lineage>
</organism>
<evidence type="ECO:0000256" key="1">
    <source>
        <dbReference type="ARBA" id="ARBA00022801"/>
    </source>
</evidence>
<sequence length="263" mass="28932">MREAGAGDPVVCVHGVPTSSFLYRKVLDELAARGLRGVAFDLPGLGLAERPTGFDYTWTALGRFCRDAVDALGLDRFHLVVHDVGGPVGFELAAAAPERVRSLTILNTMVEADRFERPWVMEPFVIRGLRHAWLGSMTRPNFLGLMYLMGVKDRAATPAAELMAYIDLLKRDDGGEAFLRIMRGFERTRAKRDLYVSTVRDTPYPVRVLWGRDDPALTVGGEGESVRRIVGLDRLETVPGRHFLQEDQAPAIAERVAAVAGGG</sequence>
<dbReference type="EMBL" id="CADCVV010000052">
    <property type="protein sequence ID" value="CAA9489461.1"/>
    <property type="molecule type" value="Genomic_DNA"/>
</dbReference>
<dbReference type="Pfam" id="PF00561">
    <property type="entry name" value="Abhydrolase_1"/>
    <property type="match status" value="1"/>
</dbReference>
<evidence type="ECO:0000313" key="3">
    <source>
        <dbReference type="EMBL" id="CAA9489461.1"/>
    </source>
</evidence>
<dbReference type="GO" id="GO:0004301">
    <property type="term" value="F:epoxide hydrolase activity"/>
    <property type="evidence" value="ECO:0007669"/>
    <property type="project" value="TreeGrafter"/>
</dbReference>
<dbReference type="PRINTS" id="PR00111">
    <property type="entry name" value="ABHYDROLASE"/>
</dbReference>